<name>A0ABZ2YQ91_9BACT</name>
<gene>
    <name evidence="1" type="ORF">WJU16_02725</name>
</gene>
<dbReference type="EMBL" id="CP149822">
    <property type="protein sequence ID" value="WZN41949.1"/>
    <property type="molecule type" value="Genomic_DNA"/>
</dbReference>
<evidence type="ECO:0000313" key="2">
    <source>
        <dbReference type="Proteomes" id="UP001485459"/>
    </source>
</evidence>
<dbReference type="RefSeq" id="WP_341836792.1">
    <property type="nucleotide sequence ID" value="NZ_CP149822.1"/>
</dbReference>
<reference evidence="2" key="1">
    <citation type="submission" date="2024-03" db="EMBL/GenBank/DDBJ databases">
        <title>Chitinophaga horti sp. nov., isolated from garden soil.</title>
        <authorList>
            <person name="Lee D.S."/>
            <person name="Han D.M."/>
            <person name="Baek J.H."/>
            <person name="Choi D.G."/>
            <person name="Jeon J.H."/>
            <person name="Jeon C.O."/>
        </authorList>
    </citation>
    <scope>NUCLEOTIDE SEQUENCE [LARGE SCALE GENOMIC DNA]</scope>
    <source>
        <strain evidence="2">GPA1</strain>
    </source>
</reference>
<sequence length="239" mass="27371">MEKIAINGIEYYADIDGMLFQNCVNPSDIIRVDVLLDKSSHYEMLYIENGISTAVKVPQFVQADPEGMRSKYGLAQNDPLPSCDADFRCRQDLLENRLNNHMRTILQIDKWKYKADGFSGTIRPCFTTGQHPAFLINDFETTDTGFRIYIDQSNGFIIPRKSIGEKGNFIYADLPDLYVLDPIGTCQNSGEDHSFFTQRFPVREQITITKTGSFKFVAMPKKLRTRHQIPITARRRGIK</sequence>
<proteinExistence type="predicted"/>
<organism evidence="1 2">
    <name type="scientific">Chitinophaga pollutisoli</name>
    <dbReference type="NCBI Taxonomy" id="3133966"/>
    <lineage>
        <taxon>Bacteria</taxon>
        <taxon>Pseudomonadati</taxon>
        <taxon>Bacteroidota</taxon>
        <taxon>Chitinophagia</taxon>
        <taxon>Chitinophagales</taxon>
        <taxon>Chitinophagaceae</taxon>
        <taxon>Chitinophaga</taxon>
    </lineage>
</organism>
<keyword evidence="2" id="KW-1185">Reference proteome</keyword>
<dbReference type="Proteomes" id="UP001485459">
    <property type="component" value="Chromosome"/>
</dbReference>
<accession>A0ABZ2YQ91</accession>
<protein>
    <submittedName>
        <fullName evidence="1">Uncharacterized protein</fullName>
    </submittedName>
</protein>
<evidence type="ECO:0000313" key="1">
    <source>
        <dbReference type="EMBL" id="WZN41949.1"/>
    </source>
</evidence>